<dbReference type="GO" id="GO:0016787">
    <property type="term" value="F:hydrolase activity"/>
    <property type="evidence" value="ECO:0007669"/>
    <property type="project" value="UniProtKB-KW"/>
</dbReference>
<keyword evidence="2" id="KW-0540">Nuclease</keyword>
<evidence type="ECO:0000256" key="2">
    <source>
        <dbReference type="ARBA" id="ARBA00022722"/>
    </source>
</evidence>
<feature type="domain" description="PIN" evidence="6">
    <location>
        <begin position="6"/>
        <end position="62"/>
    </location>
</feature>
<dbReference type="Gene3D" id="3.40.50.1010">
    <property type="entry name" value="5'-nuclease"/>
    <property type="match status" value="1"/>
</dbReference>
<evidence type="ECO:0000256" key="1">
    <source>
        <dbReference type="ARBA" id="ARBA00022649"/>
    </source>
</evidence>
<dbReference type="InterPro" id="IPR029060">
    <property type="entry name" value="PIN-like_dom_sf"/>
</dbReference>
<evidence type="ECO:0000256" key="4">
    <source>
        <dbReference type="ARBA" id="ARBA00022801"/>
    </source>
</evidence>
<evidence type="ECO:0000256" key="3">
    <source>
        <dbReference type="ARBA" id="ARBA00022723"/>
    </source>
</evidence>
<dbReference type="GO" id="GO:0004540">
    <property type="term" value="F:RNA nuclease activity"/>
    <property type="evidence" value="ECO:0007669"/>
    <property type="project" value="TreeGrafter"/>
</dbReference>
<dbReference type="RefSeq" id="WP_207659131.1">
    <property type="nucleotide sequence ID" value="NZ_QPJT01000004.1"/>
</dbReference>
<evidence type="ECO:0000259" key="6">
    <source>
        <dbReference type="Pfam" id="PF01850"/>
    </source>
</evidence>
<keyword evidence="5" id="KW-0460">Magnesium</keyword>
<sequence length="71" mass="8146">MIKKSQILNLDRDCLEQFAIIKAKLKIEGKILDDFDILIACTAIKNGCVIVTNNTKHFERIEGLRIENWVS</sequence>
<keyword evidence="4" id="KW-0378">Hydrolase</keyword>
<accession>A0A369BBK9</accession>
<keyword evidence="1" id="KW-1277">Toxin-antitoxin system</keyword>
<comment type="caution">
    <text evidence="7">The sequence shown here is derived from an EMBL/GenBank/DDBJ whole genome shotgun (WGS) entry which is preliminary data.</text>
</comment>
<protein>
    <recommendedName>
        <fullName evidence="6">PIN domain-containing protein</fullName>
    </recommendedName>
</protein>
<keyword evidence="8" id="KW-1185">Reference proteome</keyword>
<organism evidence="7 8">
    <name type="scientific">Anaerobacterium chartisolvens</name>
    <dbReference type="NCBI Taxonomy" id="1297424"/>
    <lineage>
        <taxon>Bacteria</taxon>
        <taxon>Bacillati</taxon>
        <taxon>Bacillota</taxon>
        <taxon>Clostridia</taxon>
        <taxon>Eubacteriales</taxon>
        <taxon>Oscillospiraceae</taxon>
        <taxon>Anaerobacterium</taxon>
    </lineage>
</organism>
<dbReference type="InterPro" id="IPR002716">
    <property type="entry name" value="PIN_dom"/>
</dbReference>
<dbReference type="EMBL" id="QPJT01000004">
    <property type="protein sequence ID" value="RCX18913.1"/>
    <property type="molecule type" value="Genomic_DNA"/>
</dbReference>
<keyword evidence="3" id="KW-0479">Metal-binding</keyword>
<evidence type="ECO:0000313" key="7">
    <source>
        <dbReference type="EMBL" id="RCX18913.1"/>
    </source>
</evidence>
<evidence type="ECO:0000256" key="5">
    <source>
        <dbReference type="ARBA" id="ARBA00022842"/>
    </source>
</evidence>
<gene>
    <name evidence="7" type="ORF">DFR58_104184</name>
</gene>
<dbReference type="AlphaFoldDB" id="A0A369BBK9"/>
<dbReference type="PANTHER" id="PTHR42740">
    <property type="entry name" value="RIBONUCLEASE VAPC3"/>
    <property type="match status" value="1"/>
</dbReference>
<evidence type="ECO:0000313" key="8">
    <source>
        <dbReference type="Proteomes" id="UP000253034"/>
    </source>
</evidence>
<dbReference type="Proteomes" id="UP000253034">
    <property type="component" value="Unassembled WGS sequence"/>
</dbReference>
<reference evidence="7 8" key="1">
    <citation type="submission" date="2018-07" db="EMBL/GenBank/DDBJ databases">
        <title>Genomic Encyclopedia of Type Strains, Phase IV (KMG-IV): sequencing the most valuable type-strain genomes for metagenomic binning, comparative biology and taxonomic classification.</title>
        <authorList>
            <person name="Goeker M."/>
        </authorList>
    </citation>
    <scope>NUCLEOTIDE SEQUENCE [LARGE SCALE GENOMIC DNA]</scope>
    <source>
        <strain evidence="7 8">DSM 27016</strain>
    </source>
</reference>
<dbReference type="InterPro" id="IPR051749">
    <property type="entry name" value="PINc/VapC_TA_RNase"/>
</dbReference>
<dbReference type="SUPFAM" id="SSF88723">
    <property type="entry name" value="PIN domain-like"/>
    <property type="match status" value="1"/>
</dbReference>
<dbReference type="GO" id="GO:0046872">
    <property type="term" value="F:metal ion binding"/>
    <property type="evidence" value="ECO:0007669"/>
    <property type="project" value="UniProtKB-KW"/>
</dbReference>
<name>A0A369BBK9_9FIRM</name>
<proteinExistence type="predicted"/>
<dbReference type="Pfam" id="PF01850">
    <property type="entry name" value="PIN"/>
    <property type="match status" value="1"/>
</dbReference>
<dbReference type="PANTHER" id="PTHR42740:SF2">
    <property type="entry name" value="RIBONUCLEASE VAPC1"/>
    <property type="match status" value="1"/>
</dbReference>